<keyword evidence="8" id="KW-0413">Isomerase</keyword>
<dbReference type="EC" id="5.2.1.8" evidence="4"/>
<evidence type="ECO:0000256" key="6">
    <source>
        <dbReference type="ARBA" id="ARBA00023110"/>
    </source>
</evidence>
<evidence type="ECO:0000256" key="9">
    <source>
        <dbReference type="SAM" id="MobiDB-lite"/>
    </source>
</evidence>
<dbReference type="InterPro" id="IPR001179">
    <property type="entry name" value="PPIase_FKBP_dom"/>
</dbReference>
<dbReference type="InterPro" id="IPR046357">
    <property type="entry name" value="PPIase_dom_sf"/>
</dbReference>
<name>A0A0F9KUU9_9ZZZZ</name>
<evidence type="ECO:0000256" key="3">
    <source>
        <dbReference type="ARBA" id="ARBA00006577"/>
    </source>
</evidence>
<keyword evidence="6" id="KW-0697">Rotamase</keyword>
<proteinExistence type="inferred from homology"/>
<evidence type="ECO:0000256" key="1">
    <source>
        <dbReference type="ARBA" id="ARBA00000971"/>
    </source>
</evidence>
<organism evidence="11">
    <name type="scientific">marine sediment metagenome</name>
    <dbReference type="NCBI Taxonomy" id="412755"/>
    <lineage>
        <taxon>unclassified sequences</taxon>
        <taxon>metagenomes</taxon>
        <taxon>ecological metagenomes</taxon>
    </lineage>
</organism>
<keyword evidence="7" id="KW-0143">Chaperone</keyword>
<dbReference type="Pfam" id="PF00254">
    <property type="entry name" value="FKBP_C"/>
    <property type="match status" value="1"/>
</dbReference>
<dbReference type="PROSITE" id="PS50059">
    <property type="entry name" value="FKBP_PPIASE"/>
    <property type="match status" value="1"/>
</dbReference>
<dbReference type="AlphaFoldDB" id="A0A0F9KUU9"/>
<dbReference type="InterPro" id="IPR040825">
    <property type="entry name" value="FKBP26_C"/>
</dbReference>
<protein>
    <recommendedName>
        <fullName evidence="4">peptidylprolyl isomerase</fullName>
        <ecNumber evidence="4">5.2.1.8</ecNumber>
    </recommendedName>
</protein>
<feature type="region of interest" description="Disordered" evidence="9">
    <location>
        <begin position="223"/>
        <end position="252"/>
    </location>
</feature>
<gene>
    <name evidence="11" type="ORF">LCGC14_1358420</name>
</gene>
<evidence type="ECO:0000256" key="7">
    <source>
        <dbReference type="ARBA" id="ARBA00023186"/>
    </source>
</evidence>
<evidence type="ECO:0000256" key="8">
    <source>
        <dbReference type="ARBA" id="ARBA00023235"/>
    </source>
</evidence>
<evidence type="ECO:0000259" key="10">
    <source>
        <dbReference type="PROSITE" id="PS50059"/>
    </source>
</evidence>
<evidence type="ECO:0000256" key="2">
    <source>
        <dbReference type="ARBA" id="ARBA00004496"/>
    </source>
</evidence>
<feature type="domain" description="PPIase FKBP-type" evidence="10">
    <location>
        <begin position="6"/>
        <end position="109"/>
    </location>
</feature>
<dbReference type="InterPro" id="IPR048261">
    <property type="entry name" value="SlpA/SlyD-like_ins_sf"/>
</dbReference>
<dbReference type="Pfam" id="PF22199">
    <property type="entry name" value="FKBP26_IF"/>
    <property type="match status" value="1"/>
</dbReference>
<dbReference type="GO" id="GO:0005737">
    <property type="term" value="C:cytoplasm"/>
    <property type="evidence" value="ECO:0007669"/>
    <property type="project" value="UniProtKB-SubCell"/>
</dbReference>
<dbReference type="PANTHER" id="PTHR47861:SF3">
    <property type="entry name" value="FKBP-TYPE PEPTIDYL-PROLYL CIS-TRANS ISOMERASE SLYD"/>
    <property type="match status" value="1"/>
</dbReference>
<sequence>MTFNKGSLILVDYTAKVKNTNEVFETTIEDEAKKHSIHDANIKYQPKLVSVGESWVLKGLDEALANTKVGDKLTVEVTPDKGFGERDSGKVRMIPLRKLGEDAEKVSVGDTIDIDNKQAIIRFIGSGRVQVDYNHRYAGQTILYDVNVVKSLESDEDKVHGILKRHIPVEDSKLIFKKTGNSLDITVPEEMFRADGLQVMKHFIQMDIFKFVPSLQKINFIETHENKQKEKPNEQTKTETKKEEKPVEQKTA</sequence>
<dbReference type="EMBL" id="LAZR01008470">
    <property type="protein sequence ID" value="KKM78591.1"/>
    <property type="molecule type" value="Genomic_DNA"/>
</dbReference>
<comment type="subcellular location">
    <subcellularLocation>
        <location evidence="2">Cytoplasm</location>
    </subcellularLocation>
</comment>
<dbReference type="PANTHER" id="PTHR47861">
    <property type="entry name" value="FKBP-TYPE PEPTIDYL-PROLYL CIS-TRANS ISOMERASE SLYD"/>
    <property type="match status" value="1"/>
</dbReference>
<keyword evidence="5" id="KW-0963">Cytoplasm</keyword>
<evidence type="ECO:0000256" key="5">
    <source>
        <dbReference type="ARBA" id="ARBA00022490"/>
    </source>
</evidence>
<dbReference type="GO" id="GO:0003755">
    <property type="term" value="F:peptidyl-prolyl cis-trans isomerase activity"/>
    <property type="evidence" value="ECO:0007669"/>
    <property type="project" value="UniProtKB-KW"/>
</dbReference>
<dbReference type="Pfam" id="PF18046">
    <property type="entry name" value="FKBP26_C"/>
    <property type="match status" value="1"/>
</dbReference>
<dbReference type="InterPro" id="IPR054016">
    <property type="entry name" value="FKBP26_IF"/>
</dbReference>
<dbReference type="SUPFAM" id="SSF54534">
    <property type="entry name" value="FKBP-like"/>
    <property type="match status" value="1"/>
</dbReference>
<comment type="similarity">
    <text evidence="3">Belongs to the FKBP-type PPIase family.</text>
</comment>
<dbReference type="Gene3D" id="3.30.70.2210">
    <property type="match status" value="1"/>
</dbReference>
<dbReference type="Gene3D" id="3.10.50.40">
    <property type="match status" value="1"/>
</dbReference>
<evidence type="ECO:0000256" key="4">
    <source>
        <dbReference type="ARBA" id="ARBA00013194"/>
    </source>
</evidence>
<evidence type="ECO:0000313" key="11">
    <source>
        <dbReference type="EMBL" id="KKM78591.1"/>
    </source>
</evidence>
<dbReference type="Gene3D" id="2.40.10.330">
    <property type="match status" value="1"/>
</dbReference>
<accession>A0A0F9KUU9</accession>
<dbReference type="GO" id="GO:0042026">
    <property type="term" value="P:protein refolding"/>
    <property type="evidence" value="ECO:0007669"/>
    <property type="project" value="UniProtKB-ARBA"/>
</dbReference>
<comment type="caution">
    <text evidence="11">The sequence shown here is derived from an EMBL/GenBank/DDBJ whole genome shotgun (WGS) entry which is preliminary data.</text>
</comment>
<comment type="catalytic activity">
    <reaction evidence="1">
        <text>[protein]-peptidylproline (omega=180) = [protein]-peptidylproline (omega=0)</text>
        <dbReference type="Rhea" id="RHEA:16237"/>
        <dbReference type="Rhea" id="RHEA-COMP:10747"/>
        <dbReference type="Rhea" id="RHEA-COMP:10748"/>
        <dbReference type="ChEBI" id="CHEBI:83833"/>
        <dbReference type="ChEBI" id="CHEBI:83834"/>
        <dbReference type="EC" id="5.2.1.8"/>
    </reaction>
</comment>
<reference evidence="11" key="1">
    <citation type="journal article" date="2015" name="Nature">
        <title>Complex archaea that bridge the gap between prokaryotes and eukaryotes.</title>
        <authorList>
            <person name="Spang A."/>
            <person name="Saw J.H."/>
            <person name="Jorgensen S.L."/>
            <person name="Zaremba-Niedzwiedzka K."/>
            <person name="Martijn J."/>
            <person name="Lind A.E."/>
            <person name="van Eijk R."/>
            <person name="Schleper C."/>
            <person name="Guy L."/>
            <person name="Ettema T.J."/>
        </authorList>
    </citation>
    <scope>NUCLEOTIDE SEQUENCE</scope>
</reference>